<dbReference type="InterPro" id="IPR015068">
    <property type="entry name" value="DUF1877"/>
</dbReference>
<dbReference type="RefSeq" id="WP_379772213.1">
    <property type="nucleotide sequence ID" value="NZ_JBHSMZ010000012.1"/>
</dbReference>
<dbReference type="InterPro" id="IPR035944">
    <property type="entry name" value="YfbM-like_sf"/>
</dbReference>
<protein>
    <submittedName>
        <fullName evidence="1">YfbM family protein</fullName>
    </submittedName>
</protein>
<sequence>MGMIAAFYMVSDRNIEKILADPPLVWKVVAPDDPEAYASYRQAARPGLLGRLLGRRSEPAAAPAELEPADGDTAETDVDKAWHGIHYLLTKTDWGGAFPLNFLVDGGAAVGDIEVGVGPARAFRAAEVQLIDQALRGIDQATLRARFDPAEMQALQIYPDGIWRNEDALDYCIDYFGVLKAFVGKAAERRLGMLATNG</sequence>
<evidence type="ECO:0000313" key="1">
    <source>
        <dbReference type="EMBL" id="MFC5550100.1"/>
    </source>
</evidence>
<accession>A0ABW0S2G5</accession>
<dbReference type="Gene3D" id="3.40.1760.10">
    <property type="entry name" value="YfbM-like super family"/>
    <property type="match status" value="1"/>
</dbReference>
<dbReference type="Proteomes" id="UP001596086">
    <property type="component" value="Unassembled WGS sequence"/>
</dbReference>
<proteinExistence type="predicted"/>
<name>A0ABW0S2G5_9BURK</name>
<gene>
    <name evidence="1" type="ORF">ACFPO9_16420</name>
</gene>
<dbReference type="EMBL" id="JBHSMZ010000012">
    <property type="protein sequence ID" value="MFC5550100.1"/>
    <property type="molecule type" value="Genomic_DNA"/>
</dbReference>
<organism evidence="1 2">
    <name type="scientific">Massilia aerilata</name>
    <dbReference type="NCBI Taxonomy" id="453817"/>
    <lineage>
        <taxon>Bacteria</taxon>
        <taxon>Pseudomonadati</taxon>
        <taxon>Pseudomonadota</taxon>
        <taxon>Betaproteobacteria</taxon>
        <taxon>Burkholderiales</taxon>
        <taxon>Oxalobacteraceae</taxon>
        <taxon>Telluria group</taxon>
        <taxon>Massilia</taxon>
    </lineage>
</organism>
<dbReference type="Pfam" id="PF08974">
    <property type="entry name" value="DUF1877"/>
    <property type="match status" value="1"/>
</dbReference>
<reference evidence="2" key="1">
    <citation type="journal article" date="2019" name="Int. J. Syst. Evol. Microbiol.">
        <title>The Global Catalogue of Microorganisms (GCM) 10K type strain sequencing project: providing services to taxonomists for standard genome sequencing and annotation.</title>
        <authorList>
            <consortium name="The Broad Institute Genomics Platform"/>
            <consortium name="The Broad Institute Genome Sequencing Center for Infectious Disease"/>
            <person name="Wu L."/>
            <person name="Ma J."/>
        </authorList>
    </citation>
    <scope>NUCLEOTIDE SEQUENCE [LARGE SCALE GENOMIC DNA]</scope>
    <source>
        <strain evidence="2">CGMCC 4.5798</strain>
    </source>
</reference>
<keyword evidence="2" id="KW-1185">Reference proteome</keyword>
<comment type="caution">
    <text evidence="1">The sequence shown here is derived from an EMBL/GenBank/DDBJ whole genome shotgun (WGS) entry which is preliminary data.</text>
</comment>
<dbReference type="SUPFAM" id="SSF111069">
    <property type="entry name" value="Hypothetical protein yfbM"/>
    <property type="match status" value="1"/>
</dbReference>
<evidence type="ECO:0000313" key="2">
    <source>
        <dbReference type="Proteomes" id="UP001596086"/>
    </source>
</evidence>